<accession>A0A7C8MNV1</accession>
<name>A0A7C8MNV1_9PLEO</name>
<reference evidence="6 7" key="1">
    <citation type="submission" date="2020-01" db="EMBL/GenBank/DDBJ databases">
        <authorList>
            <consortium name="DOE Joint Genome Institute"/>
            <person name="Haridas S."/>
            <person name="Albert R."/>
            <person name="Binder M."/>
            <person name="Bloem J."/>
            <person name="Labutti K."/>
            <person name="Salamov A."/>
            <person name="Andreopoulos B."/>
            <person name="Baker S.E."/>
            <person name="Barry K."/>
            <person name="Bills G."/>
            <person name="Bluhm B.H."/>
            <person name="Cannon C."/>
            <person name="Castanera R."/>
            <person name="Culley D.E."/>
            <person name="Daum C."/>
            <person name="Ezra D."/>
            <person name="Gonzalez J.B."/>
            <person name="Henrissat B."/>
            <person name="Kuo A."/>
            <person name="Liang C."/>
            <person name="Lipzen A."/>
            <person name="Lutzoni F."/>
            <person name="Magnuson J."/>
            <person name="Mondo S."/>
            <person name="Nolan M."/>
            <person name="Ohm R."/>
            <person name="Pangilinan J."/>
            <person name="Park H.-J.H."/>
            <person name="Ramirez L."/>
            <person name="Alfaro M."/>
            <person name="Sun H."/>
            <person name="Tritt A."/>
            <person name="Yoshinaga Y."/>
            <person name="Zwiers L.-H.L."/>
            <person name="Turgeon B.G."/>
            <person name="Goodwin S.B."/>
            <person name="Spatafora J.W."/>
            <person name="Crous P.W."/>
            <person name="Grigoriev I.V."/>
        </authorList>
    </citation>
    <scope>NUCLEOTIDE SEQUENCE [LARGE SCALE GENOMIC DNA]</scope>
    <source>
        <strain evidence="6 7">CBS 611.86</strain>
    </source>
</reference>
<gene>
    <name evidence="6" type="ORF">BDV95DRAFT_6740</name>
</gene>
<dbReference type="GO" id="GO:0016042">
    <property type="term" value="P:lipid catabolic process"/>
    <property type="evidence" value="ECO:0007669"/>
    <property type="project" value="UniProtKB-KW"/>
</dbReference>
<dbReference type="OrthoDB" id="2363873at2759"/>
<dbReference type="Pfam" id="PF12697">
    <property type="entry name" value="Abhydrolase_6"/>
    <property type="match status" value="1"/>
</dbReference>
<keyword evidence="3" id="KW-0442">Lipid degradation</keyword>
<dbReference type="PANTHER" id="PTHR10272:SF14">
    <property type="entry name" value="PAF ACETYLHYDROLASE FAMILY PROTEIN"/>
    <property type="match status" value="1"/>
</dbReference>
<dbReference type="Proteomes" id="UP000481861">
    <property type="component" value="Unassembled WGS sequence"/>
</dbReference>
<protein>
    <recommendedName>
        <fullName evidence="1">1-alkyl-2-acetylglycerophosphocholine esterase</fullName>
        <ecNumber evidence="1">3.1.1.47</ecNumber>
    </recommendedName>
</protein>
<keyword evidence="7" id="KW-1185">Reference proteome</keyword>
<sequence length="411" mass="44992">MTYWSLVVCQFDLLKDAAFRAEAQPRLDYSSHRGPFSYSTTTLKEMHSRLSFLPLLLANTGAGYLLPNPPGKYNVTLTTGTLTDYNRDARTLMLSVFRPATCASTVPVFNMPNKTAEYQGPWIQKMFNVSLDLTPLFLEARLPVCPDDPSSCSPLHDVPVLLLSPGYRGSRLYYNVIASAIASEGFIVITMDHPGESNVITYPDGHTVYSNLSNVVDLDELAPYAYARAADISFTIDQLSNTTATSELLPQQFQSPTDRVAVLGHSLGGASAVLAASQDPRIHSALNIDGPFFGSLPPSGLSSPVLYVATERDDDPRFLAIWPELTGPKLWIKIANLAHEGMLDIPTMLQAAGQYTGELAELFGTTAPSEWVRIMTAYATEWMEGAFAGPLLQGREPDRFPEVSVVRKGNF</sequence>
<keyword evidence="2 6" id="KW-0378">Hydrolase</keyword>
<dbReference type="PANTHER" id="PTHR10272">
    <property type="entry name" value="PLATELET-ACTIVATING FACTOR ACETYLHYDROLASE"/>
    <property type="match status" value="1"/>
</dbReference>
<evidence type="ECO:0000313" key="6">
    <source>
        <dbReference type="EMBL" id="KAF2877922.1"/>
    </source>
</evidence>
<dbReference type="InterPro" id="IPR029058">
    <property type="entry name" value="AB_hydrolase_fold"/>
</dbReference>
<dbReference type="EC" id="3.1.1.47" evidence="1"/>
<organism evidence="6 7">
    <name type="scientific">Massariosphaeria phaeospora</name>
    <dbReference type="NCBI Taxonomy" id="100035"/>
    <lineage>
        <taxon>Eukaryota</taxon>
        <taxon>Fungi</taxon>
        <taxon>Dikarya</taxon>
        <taxon>Ascomycota</taxon>
        <taxon>Pezizomycotina</taxon>
        <taxon>Dothideomycetes</taxon>
        <taxon>Pleosporomycetidae</taxon>
        <taxon>Pleosporales</taxon>
        <taxon>Pleosporales incertae sedis</taxon>
        <taxon>Massariosphaeria</taxon>
    </lineage>
</organism>
<evidence type="ECO:0000256" key="3">
    <source>
        <dbReference type="ARBA" id="ARBA00022963"/>
    </source>
</evidence>
<proteinExistence type="predicted"/>
<dbReference type="EMBL" id="JAADJZ010000001">
    <property type="protein sequence ID" value="KAF2877922.1"/>
    <property type="molecule type" value="Genomic_DNA"/>
</dbReference>
<dbReference type="AlphaFoldDB" id="A0A7C8MNV1"/>
<dbReference type="SUPFAM" id="SSF53474">
    <property type="entry name" value="alpha/beta-Hydrolases"/>
    <property type="match status" value="1"/>
</dbReference>
<dbReference type="InterPro" id="IPR000073">
    <property type="entry name" value="AB_hydrolase_1"/>
</dbReference>
<dbReference type="Gene3D" id="3.40.50.1820">
    <property type="entry name" value="alpha/beta hydrolase"/>
    <property type="match status" value="1"/>
</dbReference>
<keyword evidence="4" id="KW-0443">Lipid metabolism</keyword>
<dbReference type="GO" id="GO:0003847">
    <property type="term" value="F:1-alkyl-2-acetylglycerophosphocholine esterase activity"/>
    <property type="evidence" value="ECO:0007669"/>
    <property type="project" value="UniProtKB-EC"/>
</dbReference>
<evidence type="ECO:0000256" key="2">
    <source>
        <dbReference type="ARBA" id="ARBA00022801"/>
    </source>
</evidence>
<evidence type="ECO:0000256" key="4">
    <source>
        <dbReference type="ARBA" id="ARBA00023098"/>
    </source>
</evidence>
<evidence type="ECO:0000256" key="1">
    <source>
        <dbReference type="ARBA" id="ARBA00013201"/>
    </source>
</evidence>
<comment type="caution">
    <text evidence="6">The sequence shown here is derived from an EMBL/GenBank/DDBJ whole genome shotgun (WGS) entry which is preliminary data.</text>
</comment>
<evidence type="ECO:0000259" key="5">
    <source>
        <dbReference type="Pfam" id="PF12697"/>
    </source>
</evidence>
<evidence type="ECO:0000313" key="7">
    <source>
        <dbReference type="Proteomes" id="UP000481861"/>
    </source>
</evidence>
<feature type="domain" description="AB hydrolase-1" evidence="5">
    <location>
        <begin position="162"/>
        <end position="378"/>
    </location>
</feature>